<sequence length="257" mass="29649">MQTVESDTQGLLRFSRYAFPPNRLGYCGGEDHAGLYQYMAAQKVDGGLRDMAKNFEGAYPYLRLIAHSVGIEDPLDERVVEAYWLGNAWLDRVSPYDFYRFLEQYYKKVMAPTRFDMLKDSLTKGARPHHNFHVFGIFLYLQKSLTGSAPRMERVLGMVDGCRISWGQVITVIGNQLIVNRPPVMIKDDQWVIGKPVPVRVDWKLDHDGRLWEVHAGDVVSIHWGWASERLRAPQLARLITDTRTFLKLANQRFLCE</sequence>
<dbReference type="EMBL" id="FWWY01000001">
    <property type="protein sequence ID" value="SMC03349.1"/>
    <property type="molecule type" value="Genomic_DNA"/>
</dbReference>
<dbReference type="InterPro" id="IPR045660">
    <property type="entry name" value="DUF6390"/>
</dbReference>
<dbReference type="Proteomes" id="UP000192660">
    <property type="component" value="Unassembled WGS sequence"/>
</dbReference>
<organism evidence="1 2">
    <name type="scientific">Sulfobacillus thermosulfidooxidans (strain DSM 9293 / VKM B-1269 / AT-1)</name>
    <dbReference type="NCBI Taxonomy" id="929705"/>
    <lineage>
        <taxon>Bacteria</taxon>
        <taxon>Bacillati</taxon>
        <taxon>Bacillota</taxon>
        <taxon>Clostridia</taxon>
        <taxon>Eubacteriales</taxon>
        <taxon>Clostridiales Family XVII. Incertae Sedis</taxon>
        <taxon>Sulfobacillus</taxon>
    </lineage>
</organism>
<name>A0A1W1WB04_SULTA</name>
<protein>
    <submittedName>
        <fullName evidence="1">Uncharacterized protein</fullName>
    </submittedName>
</protein>
<dbReference type="STRING" id="28034.BFX07_00085"/>
<evidence type="ECO:0000313" key="1">
    <source>
        <dbReference type="EMBL" id="SMC03349.1"/>
    </source>
</evidence>
<dbReference type="RefSeq" id="WP_020374230.1">
    <property type="nucleotide sequence ID" value="NZ_FWWY01000001.1"/>
</dbReference>
<dbReference type="AlphaFoldDB" id="A0A1W1WB04"/>
<gene>
    <name evidence="1" type="ORF">SAMN00768000_1039</name>
</gene>
<keyword evidence="2" id="KW-1185">Reference proteome</keyword>
<dbReference type="Pfam" id="PF19927">
    <property type="entry name" value="DUF6390"/>
    <property type="match status" value="1"/>
</dbReference>
<evidence type="ECO:0000313" key="2">
    <source>
        <dbReference type="Proteomes" id="UP000192660"/>
    </source>
</evidence>
<accession>A0A1W1WB04</accession>
<reference evidence="2" key="1">
    <citation type="submission" date="2017-04" db="EMBL/GenBank/DDBJ databases">
        <authorList>
            <person name="Varghese N."/>
            <person name="Submissions S."/>
        </authorList>
    </citation>
    <scope>NUCLEOTIDE SEQUENCE [LARGE SCALE GENOMIC DNA]</scope>
    <source>
        <strain evidence="2">DSM 9293</strain>
    </source>
</reference>
<proteinExistence type="predicted"/>
<dbReference type="OrthoDB" id="2111648at2"/>